<dbReference type="Proteomes" id="UP000027602">
    <property type="component" value="Chromosome"/>
</dbReference>
<dbReference type="KEGG" id="bmet:BMMGA3_13455"/>
<keyword evidence="2" id="KW-1185">Reference proteome</keyword>
<organism evidence="1 2">
    <name type="scientific">Bacillus methanolicus (strain MGA3 / ATCC 53907)</name>
    <dbReference type="NCBI Taxonomy" id="796606"/>
    <lineage>
        <taxon>Bacteria</taxon>
        <taxon>Bacillati</taxon>
        <taxon>Bacillota</taxon>
        <taxon>Bacilli</taxon>
        <taxon>Bacillales</taxon>
        <taxon>Bacillaceae</taxon>
        <taxon>Bacillus</taxon>
    </lineage>
</organism>
<accession>A0A068LTF0</accession>
<reference evidence="1 2" key="1">
    <citation type="journal article" date="2015" name="BMC Genomics">
        <title>Transcriptome analysis of thermophilic methylotrophic Bacillus methanolicus MGA3 using RNA-sequencing provides detailed insights into its previously uncharted transcriptional landscape.</title>
        <authorList>
            <person name="Irla M."/>
            <person name="Neshat A."/>
            <person name="Brautaset T."/>
            <person name="Ruckert C."/>
            <person name="Kalinowski J."/>
            <person name="Wendisch V.F."/>
        </authorList>
    </citation>
    <scope>NUCLEOTIDE SEQUENCE [LARGE SCALE GENOMIC DNA]</scope>
    <source>
        <strain evidence="2">MGA3 / ATCC 53907</strain>
    </source>
</reference>
<name>A0A068LTF0_BACMM</name>
<proteinExistence type="predicted"/>
<dbReference type="EMBL" id="CP007739">
    <property type="protein sequence ID" value="AIE61081.1"/>
    <property type="molecule type" value="Genomic_DNA"/>
</dbReference>
<evidence type="ECO:0000313" key="1">
    <source>
        <dbReference type="EMBL" id="AIE61081.1"/>
    </source>
</evidence>
<sequence length="83" mass="9900">MMVKRRILFGQFLQFSIIMQLFTMSFLSSSVLLSICRGWDLSLSHYKPGHSNLFGWYEELYQILPQDLESLQFHCSKYTSRRI</sequence>
<dbReference type="AlphaFoldDB" id="A0A068LTF0"/>
<gene>
    <name evidence="1" type="ORF">BMMGA3_13455</name>
</gene>
<protein>
    <submittedName>
        <fullName evidence="1">Putative membrane protein</fullName>
    </submittedName>
</protein>
<dbReference type="HOGENOM" id="CLU_2535635_0_0_9"/>
<evidence type="ECO:0000313" key="2">
    <source>
        <dbReference type="Proteomes" id="UP000027602"/>
    </source>
</evidence>